<dbReference type="EMBL" id="JXJN01022259">
    <property type="status" value="NOT_ANNOTATED_CDS"/>
    <property type="molecule type" value="Genomic_DNA"/>
</dbReference>
<sequence length="94" mass="10851">MGKRFKELKAGPLTAANSVNDPKYSSKVLNRHIYLNDHLCPAAGELNVHVVSPEEEAPTDTNRHWHEKNPRRITTNLDKFLRHFTPKTMTLYKN</sequence>
<evidence type="ECO:0000313" key="2">
    <source>
        <dbReference type="Proteomes" id="UP000092460"/>
    </source>
</evidence>
<reference evidence="1" key="2">
    <citation type="submission" date="2020-05" db="UniProtKB">
        <authorList>
            <consortium name="EnsemblMetazoa"/>
        </authorList>
    </citation>
    <scope>IDENTIFICATION</scope>
    <source>
        <strain evidence="1">IAEA</strain>
    </source>
</reference>
<accession>A0A1B0BXK0</accession>
<protein>
    <submittedName>
        <fullName evidence="1">Uncharacterized protein</fullName>
    </submittedName>
</protein>
<dbReference type="Proteomes" id="UP000092460">
    <property type="component" value="Unassembled WGS sequence"/>
</dbReference>
<organism evidence="1 2">
    <name type="scientific">Glossina palpalis gambiensis</name>
    <dbReference type="NCBI Taxonomy" id="67801"/>
    <lineage>
        <taxon>Eukaryota</taxon>
        <taxon>Metazoa</taxon>
        <taxon>Ecdysozoa</taxon>
        <taxon>Arthropoda</taxon>
        <taxon>Hexapoda</taxon>
        <taxon>Insecta</taxon>
        <taxon>Pterygota</taxon>
        <taxon>Neoptera</taxon>
        <taxon>Endopterygota</taxon>
        <taxon>Diptera</taxon>
        <taxon>Brachycera</taxon>
        <taxon>Muscomorpha</taxon>
        <taxon>Hippoboscoidea</taxon>
        <taxon>Glossinidae</taxon>
        <taxon>Glossina</taxon>
    </lineage>
</organism>
<dbReference type="VEuPathDB" id="VectorBase:GPPI043536"/>
<dbReference type="AlphaFoldDB" id="A0A1B0BXK0"/>
<reference evidence="2" key="1">
    <citation type="submission" date="2015-01" db="EMBL/GenBank/DDBJ databases">
        <authorList>
            <person name="Aksoy S."/>
            <person name="Warren W."/>
            <person name="Wilson R.K."/>
        </authorList>
    </citation>
    <scope>NUCLEOTIDE SEQUENCE [LARGE SCALE GENOMIC DNA]</scope>
    <source>
        <strain evidence="2">IAEA</strain>
    </source>
</reference>
<dbReference type="EnsemblMetazoa" id="GPPI043536-RA">
    <property type="protein sequence ID" value="GPPI043536-PA"/>
    <property type="gene ID" value="GPPI043536"/>
</dbReference>
<evidence type="ECO:0000313" key="1">
    <source>
        <dbReference type="EnsemblMetazoa" id="GPPI043536-PA"/>
    </source>
</evidence>
<name>A0A1B0BXK0_9MUSC</name>
<keyword evidence="2" id="KW-1185">Reference proteome</keyword>
<proteinExistence type="predicted"/>